<organism evidence="1">
    <name type="scientific">viral metagenome</name>
    <dbReference type="NCBI Taxonomy" id="1070528"/>
    <lineage>
        <taxon>unclassified sequences</taxon>
        <taxon>metagenomes</taxon>
        <taxon>organismal metagenomes</taxon>
    </lineage>
</organism>
<proteinExistence type="predicted"/>
<sequence>MNMFDFIETIFCIYNVINLNSDKKQNANMKAFAIILYNYVTELALCHKINLAEIKKPKEIQMAPLYDYVKLTNIQLYPLSSMSDDTLDFKKEGVLETYILSQIFHIFNLHV</sequence>
<evidence type="ECO:0000313" key="1">
    <source>
        <dbReference type="EMBL" id="QHT94107.1"/>
    </source>
</evidence>
<name>A0A6C0IQE6_9ZZZZ</name>
<protein>
    <submittedName>
        <fullName evidence="1">Uncharacterized protein</fullName>
    </submittedName>
</protein>
<accession>A0A6C0IQE6</accession>
<reference evidence="1" key="1">
    <citation type="journal article" date="2020" name="Nature">
        <title>Giant virus diversity and host interactions through global metagenomics.</title>
        <authorList>
            <person name="Schulz F."/>
            <person name="Roux S."/>
            <person name="Paez-Espino D."/>
            <person name="Jungbluth S."/>
            <person name="Walsh D.A."/>
            <person name="Denef V.J."/>
            <person name="McMahon K.D."/>
            <person name="Konstantinidis K.T."/>
            <person name="Eloe-Fadrosh E.A."/>
            <person name="Kyrpides N.C."/>
            <person name="Woyke T."/>
        </authorList>
    </citation>
    <scope>NUCLEOTIDE SEQUENCE</scope>
    <source>
        <strain evidence="1">GVMAG-M-3300024258-14</strain>
    </source>
</reference>
<dbReference type="EMBL" id="MN740215">
    <property type="protein sequence ID" value="QHT94107.1"/>
    <property type="molecule type" value="Genomic_DNA"/>
</dbReference>
<dbReference type="AlphaFoldDB" id="A0A6C0IQE6"/>